<dbReference type="PANTHER" id="PTHR23318">
    <property type="entry name" value="ATP SYNTHASE GAMMA-RELATED"/>
    <property type="match status" value="1"/>
</dbReference>
<feature type="region of interest" description="Disordered" evidence="3">
    <location>
        <begin position="622"/>
        <end position="694"/>
    </location>
</feature>
<accession>A0A654G9D8</accession>
<dbReference type="ExpressionAtlas" id="A0A654G9D8">
    <property type="expression patterns" value="baseline and differential"/>
</dbReference>
<dbReference type="InterPro" id="IPR006887">
    <property type="entry name" value="P4R3-like_central_dom"/>
</dbReference>
<feature type="domain" description="Serine/threonine-protein phosphatase 4 regulatory subunit 3-like central" evidence="4">
    <location>
        <begin position="150"/>
        <end position="624"/>
    </location>
</feature>
<proteinExistence type="predicted"/>
<organism evidence="6 7">
    <name type="scientific">Arabidopsis thaliana</name>
    <name type="common">Mouse-ear cress</name>
    <dbReference type="NCBI Taxonomy" id="3702"/>
    <lineage>
        <taxon>Eukaryota</taxon>
        <taxon>Viridiplantae</taxon>
        <taxon>Streptophyta</taxon>
        <taxon>Embryophyta</taxon>
        <taxon>Tracheophyta</taxon>
        <taxon>Spermatophyta</taxon>
        <taxon>Magnoliopsida</taxon>
        <taxon>eudicotyledons</taxon>
        <taxon>Gunneridae</taxon>
        <taxon>Pentapetalae</taxon>
        <taxon>rosids</taxon>
        <taxon>malvids</taxon>
        <taxon>Brassicales</taxon>
        <taxon>Brassicaceae</taxon>
        <taxon>Camelineae</taxon>
        <taxon>Arabidopsis</taxon>
    </lineage>
</organism>
<dbReference type="Proteomes" id="UP000426265">
    <property type="component" value="Unassembled WGS sequence"/>
</dbReference>
<protein>
    <submittedName>
        <fullName evidence="6">Uncharacterized protein</fullName>
    </submittedName>
</protein>
<comment type="subcellular location">
    <subcellularLocation>
        <location evidence="1">Nucleus</location>
    </subcellularLocation>
</comment>
<feature type="compositionally biased region" description="Polar residues" evidence="3">
    <location>
        <begin position="804"/>
        <end position="816"/>
    </location>
</feature>
<dbReference type="AlphaFoldDB" id="A0A654G9D8"/>
<evidence type="ECO:0000259" key="5">
    <source>
        <dbReference type="Pfam" id="PF22972"/>
    </source>
</evidence>
<dbReference type="EMBL" id="CACRSJ010000110">
    <property type="protein sequence ID" value="VYS69802.1"/>
    <property type="molecule type" value="Genomic_DNA"/>
</dbReference>
<feature type="compositionally biased region" description="Polar residues" evidence="3">
    <location>
        <begin position="710"/>
        <end position="719"/>
    </location>
</feature>
<reference evidence="6 7" key="1">
    <citation type="submission" date="2019-11" db="EMBL/GenBank/DDBJ databases">
        <authorList>
            <person name="Jiao W.-B."/>
            <person name="Schneeberger K."/>
        </authorList>
    </citation>
    <scope>NUCLEOTIDE SEQUENCE [LARGE SCALE GENOMIC DNA]</scope>
    <source>
        <strain evidence="7">cv. An-1</strain>
    </source>
</reference>
<keyword evidence="2" id="KW-0539">Nucleus</keyword>
<feature type="compositionally biased region" description="Low complexity" evidence="3">
    <location>
        <begin position="663"/>
        <end position="675"/>
    </location>
</feature>
<dbReference type="Gene3D" id="2.30.29.30">
    <property type="entry name" value="Pleckstrin-homology domain (PH domain)/Phosphotyrosine-binding domain (PTB)"/>
    <property type="match status" value="1"/>
</dbReference>
<name>A0A654G9D8_ARATH</name>
<feature type="region of interest" description="Disordered" evidence="3">
    <location>
        <begin position="706"/>
        <end position="827"/>
    </location>
</feature>
<dbReference type="InterPro" id="IPR055236">
    <property type="entry name" value="EVH1_PP4R3"/>
</dbReference>
<dbReference type="GO" id="GO:0005634">
    <property type="term" value="C:nucleus"/>
    <property type="evidence" value="ECO:0007669"/>
    <property type="project" value="UniProtKB-SubCell"/>
</dbReference>
<feature type="compositionally biased region" description="Basic and acidic residues" evidence="3">
    <location>
        <begin position="622"/>
        <end position="648"/>
    </location>
</feature>
<dbReference type="InterPro" id="IPR051137">
    <property type="entry name" value="PP4R3-like"/>
</dbReference>
<dbReference type="InterPro" id="IPR011993">
    <property type="entry name" value="PH-like_dom_sf"/>
</dbReference>
<gene>
    <name evidence="6" type="ORF">AN1_LOCUS25187</name>
</gene>
<evidence type="ECO:0000256" key="2">
    <source>
        <dbReference type="ARBA" id="ARBA00023242"/>
    </source>
</evidence>
<evidence type="ECO:0000256" key="3">
    <source>
        <dbReference type="SAM" id="MobiDB-lite"/>
    </source>
</evidence>
<evidence type="ECO:0000259" key="4">
    <source>
        <dbReference type="Pfam" id="PF04802"/>
    </source>
</evidence>
<evidence type="ECO:0000256" key="1">
    <source>
        <dbReference type="ARBA" id="ARBA00004123"/>
    </source>
</evidence>
<dbReference type="Pfam" id="PF04802">
    <property type="entry name" value="PP4R3"/>
    <property type="match status" value="1"/>
</dbReference>
<sequence>MIILAIVTIVVQRVKVYRLNEDGQWDDKGTGHITMDYMERSEVFNLYVIDEDDNATLLAHRISIDNIYKQQDDSVISWIDPQHSAQLALSFQETAGCTIVWNQISSMQRILHFDSLNSEAFHNVISELKELPDVNISNLPLILKVVADYGNTDQMRLTELMLKNQGAFFQKLIDVFDDCANRKDIDGLHMMFNIVKEIISVNNYQILEIILGDQLFMKIFGCLEYDPDVPQSKDHRTSLRKNVVFVEDIPIKNPLVLSKIHQTYRIDFLKDVVLTDVLDVATSAFLDSVINANKATVLTLLKDDIQESFARLRSPSTSDESRNNLVYFLLEFCSLCTKEKNVSVLRELIRVGLFDIIAEVLMSSDKKLVLMGAKILSVLLAQDSIRLCSYVVRPETYLLGLLVKGMMEDFGDEMESLFVDIIQNVLGCGGAQVSDKKTNMQRIIWDIFCEKHLPELVDFIMASCPERPGDTSEGAFVRVGSHRGTKPGILLRICELLCSCVQLDPSRTNFLHNSVIEKVLLLTRRKEKTLVAAAVRFVRTLLSVHNDNVQSYIVENNTLKPIIEVFVANRHRDNLMTAAVLELLEHIRKEYAVLVKYVGDTFWDQLAPFENLRSIKDLKTKYEKGPKSTTDDESDMRQDGRALDEKKPASASSTQMEEADPHNSNATAASSASSTQMEDAEPYNPDVTAASSTCSTQMEVAEPYNPGVTAASSTSSTQMEEADPYNPDVTAASSTSITPMEVAEPYNPDVTAASSTSITPMEVAEPYNPDVTAASSVSPSKRSGGLVDYEDDEDELEKSKRQKLSSTSEGNKNTPEQGGEAKEPGEL</sequence>
<dbReference type="SUPFAM" id="SSF50729">
    <property type="entry name" value="PH domain-like"/>
    <property type="match status" value="1"/>
</dbReference>
<dbReference type="InterPro" id="IPR016024">
    <property type="entry name" value="ARM-type_fold"/>
</dbReference>
<dbReference type="GO" id="GO:0019888">
    <property type="term" value="F:protein phosphatase regulator activity"/>
    <property type="evidence" value="ECO:0007669"/>
    <property type="project" value="InterPro"/>
</dbReference>
<dbReference type="PANTHER" id="PTHR23318:SF0">
    <property type="entry name" value="SERINE_THREONINE-PROTEIN PHOSPHATASE 4 REGULATORY SUBUNIT 3"/>
    <property type="match status" value="1"/>
</dbReference>
<dbReference type="InterPro" id="IPR011989">
    <property type="entry name" value="ARM-like"/>
</dbReference>
<dbReference type="Gene3D" id="1.25.10.10">
    <property type="entry name" value="Leucine-rich Repeat Variant"/>
    <property type="match status" value="1"/>
</dbReference>
<dbReference type="Pfam" id="PF22972">
    <property type="entry name" value="EVH1_PP4R3"/>
    <property type="match status" value="1"/>
</dbReference>
<evidence type="ECO:0000313" key="7">
    <source>
        <dbReference type="Proteomes" id="UP000426265"/>
    </source>
</evidence>
<dbReference type="SUPFAM" id="SSF48371">
    <property type="entry name" value="ARM repeat"/>
    <property type="match status" value="1"/>
</dbReference>
<evidence type="ECO:0000313" key="6">
    <source>
        <dbReference type="EMBL" id="VYS69802.1"/>
    </source>
</evidence>
<feature type="domain" description="PP4R3 EVH1-like" evidence="5">
    <location>
        <begin position="12"/>
        <end position="110"/>
    </location>
</feature>